<dbReference type="AlphaFoldDB" id="A0A1M5BKC6"/>
<protein>
    <recommendedName>
        <fullName evidence="4">17 kDa surface antigen</fullName>
    </recommendedName>
</protein>
<keyword evidence="3" id="KW-1185">Reference proteome</keyword>
<proteinExistence type="predicted"/>
<keyword evidence="1" id="KW-0732">Signal</keyword>
<dbReference type="RefSeq" id="WP_072857707.1">
    <property type="nucleotide sequence ID" value="NZ_FQUE01000006.1"/>
</dbReference>
<dbReference type="Proteomes" id="UP000183987">
    <property type="component" value="Unassembled WGS sequence"/>
</dbReference>
<dbReference type="STRING" id="366533.SAMN05444339_10649"/>
<accession>A0A1M5BKC6</accession>
<dbReference type="EMBL" id="FQUE01000006">
    <property type="protein sequence ID" value="SHF42835.1"/>
    <property type="molecule type" value="Genomic_DNA"/>
</dbReference>
<gene>
    <name evidence="2" type="ORF">SAMN05444339_10649</name>
</gene>
<evidence type="ECO:0000313" key="2">
    <source>
        <dbReference type="EMBL" id="SHF42835.1"/>
    </source>
</evidence>
<organism evidence="2 3">
    <name type="scientific">Loktanella atrilutea</name>
    <dbReference type="NCBI Taxonomy" id="366533"/>
    <lineage>
        <taxon>Bacteria</taxon>
        <taxon>Pseudomonadati</taxon>
        <taxon>Pseudomonadota</taxon>
        <taxon>Alphaproteobacteria</taxon>
        <taxon>Rhodobacterales</taxon>
        <taxon>Roseobacteraceae</taxon>
        <taxon>Loktanella</taxon>
    </lineage>
</organism>
<name>A0A1M5BKC6_LOKAT</name>
<dbReference type="PROSITE" id="PS51257">
    <property type="entry name" value="PROKAR_LIPOPROTEIN"/>
    <property type="match status" value="1"/>
</dbReference>
<feature type="chain" id="PRO_5012793272" description="17 kDa surface antigen" evidence="1">
    <location>
        <begin position="21"/>
        <end position="75"/>
    </location>
</feature>
<feature type="signal peptide" evidence="1">
    <location>
        <begin position="1"/>
        <end position="20"/>
    </location>
</feature>
<evidence type="ECO:0000313" key="3">
    <source>
        <dbReference type="Proteomes" id="UP000183987"/>
    </source>
</evidence>
<sequence length="75" mass="7168">MFKASWLLAPIAALGLSACAGSGIGDTDLERGLIGAGAGAALSGPLNTDPTGTALAGAAAGLLCDDAGVCRPTRR</sequence>
<reference evidence="3" key="1">
    <citation type="submission" date="2016-11" db="EMBL/GenBank/DDBJ databases">
        <authorList>
            <person name="Varghese N."/>
            <person name="Submissions S."/>
        </authorList>
    </citation>
    <scope>NUCLEOTIDE SEQUENCE [LARGE SCALE GENOMIC DNA]</scope>
    <source>
        <strain evidence="3">DSM 29326</strain>
    </source>
</reference>
<evidence type="ECO:0008006" key="4">
    <source>
        <dbReference type="Google" id="ProtNLM"/>
    </source>
</evidence>
<evidence type="ECO:0000256" key="1">
    <source>
        <dbReference type="SAM" id="SignalP"/>
    </source>
</evidence>